<dbReference type="RefSeq" id="WP_075151398.1">
    <property type="nucleotide sequence ID" value="NZ_CP018820.1"/>
</dbReference>
<sequence length="87" mass="9163">MNAVDAIEIARAALMLVLTIAGPMLIAALIVGVVIGLLQALTQVQEMTLTFVPKIVVLGVVLLLSLPMIGHSMTVFMDRISDAIVHG</sequence>
<dbReference type="Proteomes" id="UP000286681">
    <property type="component" value="Unassembled WGS sequence"/>
</dbReference>
<dbReference type="GO" id="GO:0009306">
    <property type="term" value="P:protein secretion"/>
    <property type="evidence" value="ECO:0007669"/>
    <property type="project" value="InterPro"/>
</dbReference>
<dbReference type="EMBL" id="QQWO01000020">
    <property type="protein sequence ID" value="RSU99987.1"/>
    <property type="molecule type" value="Genomic_DNA"/>
</dbReference>
<keyword evidence="8" id="KW-0282">Flagellum</keyword>
<evidence type="ECO:0000256" key="6">
    <source>
        <dbReference type="ARBA" id="ARBA00023136"/>
    </source>
</evidence>
<keyword evidence="8" id="KW-0969">Cilium</keyword>
<dbReference type="PANTHER" id="PTHR34040">
    <property type="entry name" value="FLAGELLAR BIOSYNTHETIC PROTEIN FLIQ"/>
    <property type="match status" value="1"/>
</dbReference>
<dbReference type="NCBIfam" id="NF004671">
    <property type="entry name" value="PRK06010.1"/>
    <property type="match status" value="1"/>
</dbReference>
<reference evidence="8" key="1">
    <citation type="submission" date="2016-12" db="EMBL/GenBank/DDBJ databases">
        <title>Whole genome sequencing of Sphingomonas koreensis.</title>
        <authorList>
            <person name="Conlan S."/>
            <person name="Thomas P.J."/>
            <person name="Mullikin J."/>
            <person name="Palmore T.N."/>
            <person name="Frank K.M."/>
            <person name="Segre J.A."/>
        </authorList>
    </citation>
    <scope>NUCLEOTIDE SEQUENCE</scope>
    <source>
        <strain evidence="8">ABOJV</strain>
    </source>
</reference>
<accession>A0A1L6J9H7</accession>
<dbReference type="GeneID" id="44132751"/>
<dbReference type="EMBL" id="CP018820">
    <property type="protein sequence ID" value="APR52593.1"/>
    <property type="molecule type" value="Genomic_DNA"/>
</dbReference>
<evidence type="ECO:0000256" key="3">
    <source>
        <dbReference type="ARBA" id="ARBA00022475"/>
    </source>
</evidence>
<keyword evidence="8" id="KW-0966">Cell projection</keyword>
<dbReference type="Proteomes" id="UP000185161">
    <property type="component" value="Chromosome"/>
</dbReference>
<keyword evidence="10" id="KW-1185">Reference proteome</keyword>
<evidence type="ECO:0000256" key="4">
    <source>
        <dbReference type="ARBA" id="ARBA00022692"/>
    </source>
</evidence>
<dbReference type="InterPro" id="IPR002191">
    <property type="entry name" value="Bac_export_3"/>
</dbReference>
<dbReference type="KEGG" id="skr:BRX40_09285"/>
<comment type="subcellular location">
    <subcellularLocation>
        <location evidence="1">Cell membrane</location>
        <topology evidence="1">Multi-pass membrane protein</topology>
    </subcellularLocation>
</comment>
<dbReference type="PIRSF" id="PIRSF004669">
    <property type="entry name" value="FliQ"/>
    <property type="match status" value="1"/>
</dbReference>
<evidence type="ECO:0000256" key="7">
    <source>
        <dbReference type="SAM" id="Phobius"/>
    </source>
</evidence>
<dbReference type="OrthoDB" id="9806440at2"/>
<keyword evidence="5 7" id="KW-1133">Transmembrane helix</keyword>
<dbReference type="PANTHER" id="PTHR34040:SF2">
    <property type="entry name" value="FLAGELLAR BIOSYNTHETIC PROTEIN FLIQ"/>
    <property type="match status" value="1"/>
</dbReference>
<feature type="transmembrane region" description="Helical" evidence="7">
    <location>
        <begin position="51"/>
        <end position="69"/>
    </location>
</feature>
<evidence type="ECO:0000313" key="9">
    <source>
        <dbReference type="EMBL" id="RSU99987.1"/>
    </source>
</evidence>
<name>A0A1L6J9H7_9SPHN</name>
<evidence type="ECO:0000313" key="10">
    <source>
        <dbReference type="Proteomes" id="UP000185161"/>
    </source>
</evidence>
<evidence type="ECO:0000256" key="5">
    <source>
        <dbReference type="ARBA" id="ARBA00022989"/>
    </source>
</evidence>
<comment type="similarity">
    <text evidence="2">Belongs to the FliQ/MopD/SpaQ family.</text>
</comment>
<dbReference type="GO" id="GO:0005886">
    <property type="term" value="C:plasma membrane"/>
    <property type="evidence" value="ECO:0007669"/>
    <property type="project" value="UniProtKB-SubCell"/>
</dbReference>
<evidence type="ECO:0000313" key="11">
    <source>
        <dbReference type="Proteomes" id="UP000286681"/>
    </source>
</evidence>
<evidence type="ECO:0000256" key="2">
    <source>
        <dbReference type="ARBA" id="ARBA00006156"/>
    </source>
</evidence>
<evidence type="ECO:0000313" key="8">
    <source>
        <dbReference type="EMBL" id="APR52593.1"/>
    </source>
</evidence>
<dbReference type="AlphaFoldDB" id="A0A1L6J9H7"/>
<feature type="transmembrane region" description="Helical" evidence="7">
    <location>
        <begin position="12"/>
        <end position="39"/>
    </location>
</feature>
<protein>
    <submittedName>
        <fullName evidence="8">Flagellar biosynthetic protein FliQ</fullName>
    </submittedName>
</protein>
<organism evidence="8 10">
    <name type="scientific">Sphingomonas koreensis</name>
    <dbReference type="NCBI Taxonomy" id="93064"/>
    <lineage>
        <taxon>Bacteria</taxon>
        <taxon>Pseudomonadati</taxon>
        <taxon>Pseudomonadota</taxon>
        <taxon>Alphaproteobacteria</taxon>
        <taxon>Sphingomonadales</taxon>
        <taxon>Sphingomonadaceae</taxon>
        <taxon>Sphingomonas</taxon>
    </lineage>
</organism>
<dbReference type="Pfam" id="PF01313">
    <property type="entry name" value="Bac_export_3"/>
    <property type="match status" value="1"/>
</dbReference>
<reference evidence="9 11" key="3">
    <citation type="submission" date="2018-07" db="EMBL/GenBank/DDBJ databases">
        <title>Genomic and Epidemiologic Investigation of an Indolent Hospital Outbreak.</title>
        <authorList>
            <person name="Johnson R.C."/>
            <person name="Deming C."/>
            <person name="Conlan S."/>
            <person name="Zellmer C.J."/>
            <person name="Michelin A.V."/>
            <person name="Lee-Lin S."/>
            <person name="Thomas P.J."/>
            <person name="Park M."/>
            <person name="Weingarten R.A."/>
            <person name="Less J."/>
            <person name="Dekker J.P."/>
            <person name="Frank K.M."/>
            <person name="Musser K.A."/>
            <person name="Mcquiston J.R."/>
            <person name="Henderson D.K."/>
            <person name="Lau A.F."/>
            <person name="Palmore T.N."/>
            <person name="Segre J.A."/>
        </authorList>
    </citation>
    <scope>NUCLEOTIDE SEQUENCE [LARGE SCALE GENOMIC DNA]</scope>
    <source>
        <strain evidence="9 11">SK-NIH.Env10_0317</strain>
    </source>
</reference>
<dbReference type="STRING" id="93064.BRX40_09285"/>
<proteinExistence type="inferred from homology"/>
<dbReference type="PRINTS" id="PR00952">
    <property type="entry name" value="TYPE3IMQPROT"/>
</dbReference>
<keyword evidence="4 7" id="KW-0812">Transmembrane</keyword>
<gene>
    <name evidence="8" type="ORF">BRX40_09285</name>
    <name evidence="9" type="ORF">CA257_18955</name>
</gene>
<reference evidence="10" key="2">
    <citation type="submission" date="2016-12" db="EMBL/GenBank/DDBJ databases">
        <title>Whole genome sequencing of Sphingomonas sp. ABOJV.</title>
        <authorList>
            <person name="Conlan S."/>
            <person name="Thomas P.J."/>
            <person name="Mullikin J."/>
            <person name="Palmore T.N."/>
            <person name="Frank K.M."/>
            <person name="Segre J.A."/>
        </authorList>
    </citation>
    <scope>NUCLEOTIDE SEQUENCE [LARGE SCALE GENOMIC DNA]</scope>
    <source>
        <strain evidence="10">ABOJV</strain>
    </source>
</reference>
<keyword evidence="6 7" id="KW-0472">Membrane</keyword>
<evidence type="ECO:0000256" key="1">
    <source>
        <dbReference type="ARBA" id="ARBA00004651"/>
    </source>
</evidence>
<keyword evidence="3" id="KW-1003">Cell membrane</keyword>